<dbReference type="Proteomes" id="UP000709351">
    <property type="component" value="Unassembled WGS sequence"/>
</dbReference>
<feature type="transmembrane region" description="Helical" evidence="8">
    <location>
        <begin position="309"/>
        <end position="332"/>
    </location>
</feature>
<evidence type="ECO:0000256" key="2">
    <source>
        <dbReference type="ARBA" id="ARBA00009261"/>
    </source>
</evidence>
<keyword evidence="5 8" id="KW-0812">Transmembrane</keyword>
<comment type="subcellular location">
    <subcellularLocation>
        <location evidence="1 8">Cell membrane</location>
        <topology evidence="1 8">Multi-pass membrane protein</topology>
    </subcellularLocation>
</comment>
<keyword evidence="6 8" id="KW-1133">Transmembrane helix</keyword>
<dbReference type="Pfam" id="PF01235">
    <property type="entry name" value="Na_Ala_symp"/>
    <property type="match status" value="1"/>
</dbReference>
<feature type="transmembrane region" description="Helical" evidence="8">
    <location>
        <begin position="368"/>
        <end position="392"/>
    </location>
</feature>
<feature type="transmembrane region" description="Helical" evidence="8">
    <location>
        <begin position="71"/>
        <end position="93"/>
    </location>
</feature>
<evidence type="ECO:0000256" key="8">
    <source>
        <dbReference type="RuleBase" id="RU363064"/>
    </source>
</evidence>
<dbReference type="GO" id="GO:0005283">
    <property type="term" value="F:amino acid:sodium symporter activity"/>
    <property type="evidence" value="ECO:0007669"/>
    <property type="project" value="InterPro"/>
</dbReference>
<protein>
    <submittedName>
        <fullName evidence="9">Sodium:alanine symporter family protein</fullName>
    </submittedName>
</protein>
<reference evidence="9" key="1">
    <citation type="submission" date="2020-04" db="EMBL/GenBank/DDBJ databases">
        <title>Deep metagenomics examines the oral microbiome during advanced dental caries in children, revealing novel taxa and co-occurrences with host molecules.</title>
        <authorList>
            <person name="Baker J.L."/>
            <person name="Morton J.T."/>
            <person name="Dinis M."/>
            <person name="Alvarez R."/>
            <person name="Tran N.C."/>
            <person name="Knight R."/>
            <person name="Edlund A."/>
        </authorList>
    </citation>
    <scope>NUCLEOTIDE SEQUENCE</scope>
    <source>
        <strain evidence="9">JCVI_24_bin.2</strain>
    </source>
</reference>
<dbReference type="PANTHER" id="PTHR30330:SF14">
    <property type="entry name" value="SODIUM_AMINO ACID (ALANINE) SYMPORTER"/>
    <property type="match status" value="1"/>
</dbReference>
<dbReference type="PRINTS" id="PR00175">
    <property type="entry name" value="NAALASMPORT"/>
</dbReference>
<sequence length="458" mass="48829">MDALNAIINKGNDFLWGFLLIILLCGTGIYYTFRLKFIQLRRFGEGFKLVFGHFNLNGEKHDTGEMSPFQAIATAIAAQVGTGNLAGAATAIVSGGPGAIFWMWVSAFFGMATIYGEAVLAQTYKEEKNGQVTGGPVYYIKAAFKGGLGKAMAAAFAIFITLALGFMGNMVQSNSIGAAFKEVFAVMNVNIPSVAIGVFVAAIAAFIFFGGTKRLAAVLEKVVPLMAGIYIVGALIFIVMHISALPGAITSIFIGAFNPQAVVGAAAGITIRQAIRFGVARGLFSNEAGMGSTPHAHARAKAECPDAQGLCAMVSVFIDTFVVLNLTVFVILTSGILGTIDPSTGEVFTGIRLTQQAFVAGFGNFGHFFVAFCLFFFAFSTVLGWHFFGAVNVQYLFGKEAVKLYSAIVVVCIIIGTTLKVNLVWDMSDFFNALMVIPNVLALLALFNVVRDTKKREK</sequence>
<feature type="transmembrane region" description="Helical" evidence="8">
    <location>
        <begin position="191"/>
        <end position="210"/>
    </location>
</feature>
<evidence type="ECO:0000256" key="3">
    <source>
        <dbReference type="ARBA" id="ARBA00022448"/>
    </source>
</evidence>
<name>A0A930GWR1_9FIRM</name>
<dbReference type="RefSeq" id="WP_314730576.1">
    <property type="nucleotide sequence ID" value="NZ_CAUTDC010000003.1"/>
</dbReference>
<evidence type="ECO:0000256" key="7">
    <source>
        <dbReference type="ARBA" id="ARBA00023136"/>
    </source>
</evidence>
<feature type="transmembrane region" description="Helical" evidence="8">
    <location>
        <begin position="248"/>
        <end position="271"/>
    </location>
</feature>
<evidence type="ECO:0000256" key="1">
    <source>
        <dbReference type="ARBA" id="ARBA00004651"/>
    </source>
</evidence>
<dbReference type="InterPro" id="IPR001463">
    <property type="entry name" value="Na/Ala_symport"/>
</dbReference>
<keyword evidence="3 8" id="KW-0813">Transport</keyword>
<feature type="transmembrane region" description="Helical" evidence="8">
    <location>
        <begin position="404"/>
        <end position="425"/>
    </location>
</feature>
<dbReference type="AlphaFoldDB" id="A0A930GWR1"/>
<proteinExistence type="inferred from homology"/>
<evidence type="ECO:0000256" key="6">
    <source>
        <dbReference type="ARBA" id="ARBA00022989"/>
    </source>
</evidence>
<comment type="similarity">
    <text evidence="2 8">Belongs to the alanine or glycine:cation symporter (AGCS) (TC 2.A.25) family.</text>
</comment>
<feature type="transmembrane region" description="Helical" evidence="8">
    <location>
        <begin position="151"/>
        <end position="171"/>
    </location>
</feature>
<accession>A0A930GWR1</accession>
<organism evidence="9 10">
    <name type="scientific">Oribacterium parvum</name>
    <dbReference type="NCBI Taxonomy" id="1501329"/>
    <lineage>
        <taxon>Bacteria</taxon>
        <taxon>Bacillati</taxon>
        <taxon>Bacillota</taxon>
        <taxon>Clostridia</taxon>
        <taxon>Lachnospirales</taxon>
        <taxon>Lachnospiraceae</taxon>
        <taxon>Oribacterium</taxon>
    </lineage>
</organism>
<evidence type="ECO:0000313" key="10">
    <source>
        <dbReference type="Proteomes" id="UP000709351"/>
    </source>
</evidence>
<feature type="transmembrane region" description="Helical" evidence="8">
    <location>
        <begin position="431"/>
        <end position="450"/>
    </location>
</feature>
<keyword evidence="8" id="KW-0769">Symport</keyword>
<feature type="transmembrane region" description="Helical" evidence="8">
    <location>
        <begin position="99"/>
        <end position="120"/>
    </location>
</feature>
<dbReference type="PROSITE" id="PS00873">
    <property type="entry name" value="NA_ALANINE_SYMP"/>
    <property type="match status" value="1"/>
</dbReference>
<evidence type="ECO:0000256" key="4">
    <source>
        <dbReference type="ARBA" id="ARBA00022475"/>
    </source>
</evidence>
<dbReference type="Gene3D" id="1.20.1740.10">
    <property type="entry name" value="Amino acid/polyamine transporter I"/>
    <property type="match status" value="1"/>
</dbReference>
<feature type="transmembrane region" description="Helical" evidence="8">
    <location>
        <begin position="14"/>
        <end position="33"/>
    </location>
</feature>
<dbReference type="EMBL" id="JABZRD010000217">
    <property type="protein sequence ID" value="MBF1283709.1"/>
    <property type="molecule type" value="Genomic_DNA"/>
</dbReference>
<keyword evidence="7 8" id="KW-0472">Membrane</keyword>
<dbReference type="GO" id="GO:0005886">
    <property type="term" value="C:plasma membrane"/>
    <property type="evidence" value="ECO:0007669"/>
    <property type="project" value="UniProtKB-SubCell"/>
</dbReference>
<comment type="caution">
    <text evidence="9">The sequence shown here is derived from an EMBL/GenBank/DDBJ whole genome shotgun (WGS) entry which is preliminary data.</text>
</comment>
<dbReference type="NCBIfam" id="TIGR00835">
    <property type="entry name" value="agcS"/>
    <property type="match status" value="1"/>
</dbReference>
<evidence type="ECO:0000256" key="5">
    <source>
        <dbReference type="ARBA" id="ARBA00022692"/>
    </source>
</evidence>
<evidence type="ECO:0000313" key="9">
    <source>
        <dbReference type="EMBL" id="MBF1283709.1"/>
    </source>
</evidence>
<dbReference type="PANTHER" id="PTHR30330">
    <property type="entry name" value="AGSS FAMILY TRANSPORTER, SODIUM-ALANINE"/>
    <property type="match status" value="1"/>
</dbReference>
<feature type="transmembrane region" description="Helical" evidence="8">
    <location>
        <begin position="222"/>
        <end position="242"/>
    </location>
</feature>
<keyword evidence="4 8" id="KW-1003">Cell membrane</keyword>
<gene>
    <name evidence="9" type="ORF">HXM93_04145</name>
</gene>